<feature type="repeat" description="TPR" evidence="1">
    <location>
        <begin position="665"/>
        <end position="698"/>
    </location>
</feature>
<dbReference type="SUPFAM" id="SSF48452">
    <property type="entry name" value="TPR-like"/>
    <property type="match status" value="1"/>
</dbReference>
<dbReference type="InterPro" id="IPR019734">
    <property type="entry name" value="TPR_rpt"/>
</dbReference>
<reference evidence="5" key="3">
    <citation type="submission" date="2015-06" db="UniProtKB">
        <authorList>
            <consortium name="EnsemblMetazoa"/>
        </authorList>
    </citation>
    <scope>IDENTIFICATION</scope>
</reference>
<dbReference type="SMART" id="SM00028">
    <property type="entry name" value="TPR"/>
    <property type="match status" value="5"/>
</dbReference>
<dbReference type="GO" id="GO:0030041">
    <property type="term" value="P:actin filament polymerization"/>
    <property type="evidence" value="ECO:0000318"/>
    <property type="project" value="GO_Central"/>
</dbReference>
<dbReference type="HOGENOM" id="CLU_321135_0_0_1"/>
<feature type="compositionally biased region" description="Low complexity" evidence="3">
    <location>
        <begin position="446"/>
        <end position="469"/>
    </location>
</feature>
<dbReference type="InterPro" id="IPR052630">
    <property type="entry name" value="TTC17"/>
</dbReference>
<evidence type="ECO:0000256" key="3">
    <source>
        <dbReference type="SAM" id="MobiDB-lite"/>
    </source>
</evidence>
<accession>T1FUV2</accession>
<dbReference type="KEGG" id="hro:HELRODRAFT_193306"/>
<dbReference type="PROSITE" id="PS50005">
    <property type="entry name" value="TPR"/>
    <property type="match status" value="2"/>
</dbReference>
<feature type="repeat" description="TPR" evidence="1">
    <location>
        <begin position="326"/>
        <end position="359"/>
    </location>
</feature>
<feature type="region of interest" description="Disordered" evidence="3">
    <location>
        <begin position="144"/>
        <end position="187"/>
    </location>
</feature>
<dbReference type="PANTHER" id="PTHR16091">
    <property type="entry name" value="TTC17 PROTEIN"/>
    <property type="match status" value="1"/>
</dbReference>
<organism evidence="5 6">
    <name type="scientific">Helobdella robusta</name>
    <name type="common">Californian leech</name>
    <dbReference type="NCBI Taxonomy" id="6412"/>
    <lineage>
        <taxon>Eukaryota</taxon>
        <taxon>Metazoa</taxon>
        <taxon>Spiralia</taxon>
        <taxon>Lophotrochozoa</taxon>
        <taxon>Annelida</taxon>
        <taxon>Clitellata</taxon>
        <taxon>Hirudinea</taxon>
        <taxon>Rhynchobdellida</taxon>
        <taxon>Glossiphoniidae</taxon>
        <taxon>Helobdella</taxon>
    </lineage>
</organism>
<evidence type="ECO:0000313" key="4">
    <source>
        <dbReference type="EMBL" id="ESN97218.1"/>
    </source>
</evidence>
<dbReference type="EnsemblMetazoa" id="HelroT193306">
    <property type="protein sequence ID" value="HelroP193306"/>
    <property type="gene ID" value="HelroG193306"/>
</dbReference>
<keyword evidence="2" id="KW-0175">Coiled coil</keyword>
<feature type="compositionally biased region" description="Low complexity" evidence="3">
    <location>
        <begin position="159"/>
        <end position="179"/>
    </location>
</feature>
<dbReference type="Pfam" id="PF13374">
    <property type="entry name" value="TPR_10"/>
    <property type="match status" value="1"/>
</dbReference>
<dbReference type="AlphaFoldDB" id="T1FUV2"/>
<dbReference type="Pfam" id="PF13181">
    <property type="entry name" value="TPR_8"/>
    <property type="match status" value="1"/>
</dbReference>
<keyword evidence="1" id="KW-0802">TPR repeat</keyword>
<sequence length="903" mass="103372">MHYMGNSQKVRLLCYSVMKLFFIRIFSSKLQMLKPDSIYNLQCPYDVMALLKQEQRFKVLENLKKELLDHRVLMESQEEKDDEFEKDFYALDENCILAGKPLIHFNLYDSTWISLDNNIEKNYATLSQAMLELANIRRRGTFLANSPEQHRSIKKTSDNNNNNNKNHNNNNNNNNNDNNNGDEGYKSGAEVVPDCSQYYHLDYSINSFEHLHSMKQRDNLTIPKESNLSELYPSFQDMNQLATYLDQQLRIDPASWLHYSMASYYWRMRGNASQAVECLRRALHLAPRQFRDIPLLSLANVLHQSHWPRDAAVVLHAALDANNYCGACHFTLGNVYAVLVEFNKSLTCYENAFRINESNKEAIARKNAILCHSKLELLLENKHRSLQKTLEDLKRYQEKHEVWQQHHRKLITEQAFMDERIKQRLFYDILSQQQQHQQRHSTSNEAAATAATAATGNSRDTQTSTSTSTGDMKTAANNNNLDDDKSGFAKQQQHFKITPNNNNNNKNIHDYTDLLQHRLHEINNEHNTIYKGLEIGQAHPFPWYPPVCSSSSSSPSADFPEGSKTYDHLSAVRDRAQLRVKLEDSAMKENIGPSWLLYNMAGLFWRVMGNPLNSIECIRYALHQAPNNFRDVSIVNLANVLYRIGRVKDAVKVMKDALAINKYEPNSLFFMGNLLAALGNVSGAINYYTECLTLDPTYQNALKNLRVMMCYQKFHQNRQTSLDRDDDNDSGAKNYKYAGGSSSSSSDGSDDSHLSSSSSSGGGSSGYRGNDIRKFWQNVKDQRKVHKWNLVEMCSQGSPMKKPIRLMNHHHHHHHYHQHLHQQHHHNHHDSCKVCGGGGGSPGSGGGGGPTFEQRICQGLKPHHYFEEVDEDEIARKMMGSCDFDPFVPHRHTPNSRSADGND</sequence>
<evidence type="ECO:0000256" key="1">
    <source>
        <dbReference type="PROSITE-ProRule" id="PRU00339"/>
    </source>
</evidence>
<evidence type="ECO:0000256" key="2">
    <source>
        <dbReference type="SAM" id="Coils"/>
    </source>
</evidence>
<feature type="region of interest" description="Disordered" evidence="3">
    <location>
        <begin position="719"/>
        <end position="767"/>
    </location>
</feature>
<proteinExistence type="predicted"/>
<dbReference type="OrthoDB" id="2115703at2759"/>
<evidence type="ECO:0000313" key="6">
    <source>
        <dbReference type="Proteomes" id="UP000015101"/>
    </source>
</evidence>
<reference evidence="6" key="1">
    <citation type="submission" date="2012-12" db="EMBL/GenBank/DDBJ databases">
        <authorList>
            <person name="Hellsten U."/>
            <person name="Grimwood J."/>
            <person name="Chapman J.A."/>
            <person name="Shapiro H."/>
            <person name="Aerts A."/>
            <person name="Otillar R.P."/>
            <person name="Terry A.Y."/>
            <person name="Boore J.L."/>
            <person name="Simakov O."/>
            <person name="Marletaz F."/>
            <person name="Cho S.-J."/>
            <person name="Edsinger-Gonzales E."/>
            <person name="Havlak P."/>
            <person name="Kuo D.-H."/>
            <person name="Larsson T."/>
            <person name="Lv J."/>
            <person name="Arendt D."/>
            <person name="Savage R."/>
            <person name="Osoegawa K."/>
            <person name="de Jong P."/>
            <person name="Lindberg D.R."/>
            <person name="Seaver E.C."/>
            <person name="Weisblat D.A."/>
            <person name="Putnam N.H."/>
            <person name="Grigoriev I.V."/>
            <person name="Rokhsar D.S."/>
        </authorList>
    </citation>
    <scope>NUCLEOTIDE SEQUENCE</scope>
</reference>
<dbReference type="EMBL" id="KB097417">
    <property type="protein sequence ID" value="ESN97218.1"/>
    <property type="molecule type" value="Genomic_DNA"/>
</dbReference>
<feature type="coiled-coil region" evidence="2">
    <location>
        <begin position="379"/>
        <end position="406"/>
    </location>
</feature>
<dbReference type="GeneID" id="20212598"/>
<evidence type="ECO:0000313" key="5">
    <source>
        <dbReference type="EnsemblMetazoa" id="HelroP193306"/>
    </source>
</evidence>
<protein>
    <recommendedName>
        <fullName evidence="7">Tetratricopeptide repeat protein 17</fullName>
    </recommendedName>
</protein>
<gene>
    <name evidence="5" type="primary">20212598</name>
    <name evidence="4" type="ORF">HELRODRAFT_193306</name>
</gene>
<feature type="compositionally biased region" description="Basic and acidic residues" evidence="3">
    <location>
        <begin position="148"/>
        <end position="157"/>
    </location>
</feature>
<dbReference type="InterPro" id="IPR011990">
    <property type="entry name" value="TPR-like_helical_dom_sf"/>
</dbReference>
<reference evidence="4 6" key="2">
    <citation type="journal article" date="2013" name="Nature">
        <title>Insights into bilaterian evolution from three spiralian genomes.</title>
        <authorList>
            <person name="Simakov O."/>
            <person name="Marletaz F."/>
            <person name="Cho S.J."/>
            <person name="Edsinger-Gonzales E."/>
            <person name="Havlak P."/>
            <person name="Hellsten U."/>
            <person name="Kuo D.H."/>
            <person name="Larsson T."/>
            <person name="Lv J."/>
            <person name="Arendt D."/>
            <person name="Savage R."/>
            <person name="Osoegawa K."/>
            <person name="de Jong P."/>
            <person name="Grimwood J."/>
            <person name="Chapman J.A."/>
            <person name="Shapiro H."/>
            <person name="Aerts A."/>
            <person name="Otillar R.P."/>
            <person name="Terry A.Y."/>
            <person name="Boore J.L."/>
            <person name="Grigoriev I.V."/>
            <person name="Lindberg D.R."/>
            <person name="Seaver E.C."/>
            <person name="Weisblat D.A."/>
            <person name="Putnam N.H."/>
            <person name="Rokhsar D.S."/>
        </authorList>
    </citation>
    <scope>NUCLEOTIDE SEQUENCE</scope>
</reference>
<evidence type="ECO:0008006" key="7">
    <source>
        <dbReference type="Google" id="ProtNLM"/>
    </source>
</evidence>
<dbReference type="CTD" id="20212598"/>
<name>T1FUV2_HELRO</name>
<dbReference type="Proteomes" id="UP000015101">
    <property type="component" value="Unassembled WGS sequence"/>
</dbReference>
<dbReference type="Gene3D" id="1.25.40.10">
    <property type="entry name" value="Tetratricopeptide repeat domain"/>
    <property type="match status" value="2"/>
</dbReference>
<feature type="region of interest" description="Disordered" evidence="3">
    <location>
        <begin position="436"/>
        <end position="491"/>
    </location>
</feature>
<dbReference type="PANTHER" id="PTHR16091:SF1">
    <property type="entry name" value="TETRATRICOPEPTIDE REPEAT PROTEIN 17"/>
    <property type="match status" value="1"/>
</dbReference>
<keyword evidence="6" id="KW-1185">Reference proteome</keyword>
<dbReference type="RefSeq" id="XP_009024710.1">
    <property type="nucleotide sequence ID" value="XM_009026462.1"/>
</dbReference>
<dbReference type="eggNOG" id="KOG4507">
    <property type="taxonomic scope" value="Eukaryota"/>
</dbReference>
<dbReference type="InParanoid" id="T1FUV2"/>
<dbReference type="EMBL" id="AMQM01006394">
    <property type="status" value="NOT_ANNOTATED_CDS"/>
    <property type="molecule type" value="Genomic_DNA"/>
</dbReference>
<dbReference type="GO" id="GO:0015629">
    <property type="term" value="C:actin cytoskeleton"/>
    <property type="evidence" value="ECO:0000318"/>
    <property type="project" value="GO_Central"/>
</dbReference>
<dbReference type="GO" id="GO:0005737">
    <property type="term" value="C:cytoplasm"/>
    <property type="evidence" value="ECO:0000318"/>
    <property type="project" value="GO_Central"/>
</dbReference>